<organism evidence="2">
    <name type="scientific">Roseihalotalea indica</name>
    <dbReference type="NCBI Taxonomy" id="2867963"/>
    <lineage>
        <taxon>Bacteria</taxon>
        <taxon>Pseudomonadati</taxon>
        <taxon>Bacteroidota</taxon>
        <taxon>Cytophagia</taxon>
        <taxon>Cytophagales</taxon>
        <taxon>Catalimonadaceae</taxon>
        <taxon>Roseihalotalea</taxon>
    </lineage>
</organism>
<gene>
    <name evidence="2" type="ORF">K4G66_29165</name>
</gene>
<feature type="transmembrane region" description="Helical" evidence="1">
    <location>
        <begin position="12"/>
        <end position="33"/>
    </location>
</feature>
<keyword evidence="1" id="KW-0472">Membrane</keyword>
<reference evidence="2" key="2">
    <citation type="journal article" date="2024" name="Antonie Van Leeuwenhoek">
        <title>Roseihalotalea indica gen. nov., sp. nov., a halophilic Bacteroidetes from mesopelagic Southwest Indian Ocean with higher carbohydrate metabolic potential.</title>
        <authorList>
            <person name="Chen B."/>
            <person name="Zhang M."/>
            <person name="Lin D."/>
            <person name="Ye J."/>
            <person name="Tang K."/>
        </authorList>
    </citation>
    <scope>NUCLEOTIDE SEQUENCE</scope>
    <source>
        <strain evidence="2">TK19036</strain>
    </source>
</reference>
<evidence type="ECO:0000256" key="1">
    <source>
        <dbReference type="SAM" id="Phobius"/>
    </source>
</evidence>
<dbReference type="EMBL" id="CP120682">
    <property type="protein sequence ID" value="WKN36436.1"/>
    <property type="molecule type" value="Genomic_DNA"/>
</dbReference>
<proteinExistence type="predicted"/>
<protein>
    <submittedName>
        <fullName evidence="2">Uncharacterized protein</fullName>
    </submittedName>
</protein>
<keyword evidence="1" id="KW-1133">Transmembrane helix</keyword>
<name>A0AA49GQE0_9BACT</name>
<feature type="transmembrane region" description="Helical" evidence="1">
    <location>
        <begin position="45"/>
        <end position="68"/>
    </location>
</feature>
<dbReference type="AlphaFoldDB" id="A0AA49GQE0"/>
<evidence type="ECO:0000313" key="2">
    <source>
        <dbReference type="EMBL" id="WKN36436.1"/>
    </source>
</evidence>
<accession>A0AA49GQE0</accession>
<keyword evidence="1" id="KW-0812">Transmembrane</keyword>
<reference evidence="2" key="1">
    <citation type="journal article" date="2023" name="Comput. Struct. Biotechnol. J.">
        <title>Discovery of a novel marine Bacteroidetes with a rich repertoire of carbohydrate-active enzymes.</title>
        <authorList>
            <person name="Chen B."/>
            <person name="Liu G."/>
            <person name="Chen Q."/>
            <person name="Wang H."/>
            <person name="Liu L."/>
            <person name="Tang K."/>
        </authorList>
    </citation>
    <scope>NUCLEOTIDE SEQUENCE</scope>
    <source>
        <strain evidence="2">TK19036</strain>
    </source>
</reference>
<sequence>MEGNEFWQDAGLAVFVLLGIAAVVWIGSMIWVYRDARERGLGGIASLLVTALVGFTAWPLTVLGWVFLRPKERAHA</sequence>